<dbReference type="InterPro" id="IPR010359">
    <property type="entry name" value="IrrE_HExxH"/>
</dbReference>
<proteinExistence type="predicted"/>
<dbReference type="EMBL" id="MAEI02000001">
    <property type="protein sequence ID" value="MEO1782546.1"/>
    <property type="molecule type" value="Genomic_DNA"/>
</dbReference>
<dbReference type="Proteomes" id="UP001429357">
    <property type="component" value="Unassembled WGS sequence"/>
</dbReference>
<evidence type="ECO:0000313" key="3">
    <source>
        <dbReference type="Proteomes" id="UP001429357"/>
    </source>
</evidence>
<feature type="domain" description="IrrE N-terminal-like" evidence="1">
    <location>
        <begin position="22"/>
        <end position="89"/>
    </location>
</feature>
<dbReference type="Pfam" id="PF06114">
    <property type="entry name" value="Peptidase_M78"/>
    <property type="match status" value="1"/>
</dbReference>
<evidence type="ECO:0000259" key="1">
    <source>
        <dbReference type="Pfam" id="PF06114"/>
    </source>
</evidence>
<gene>
    <name evidence="2" type="ORF">BAU18_002158</name>
</gene>
<protein>
    <recommendedName>
        <fullName evidence="1">IrrE N-terminal-like domain-containing protein</fullName>
    </recommendedName>
</protein>
<evidence type="ECO:0000313" key="2">
    <source>
        <dbReference type="EMBL" id="MEO1782546.1"/>
    </source>
</evidence>
<comment type="caution">
    <text evidence="2">The sequence shown here is derived from an EMBL/GenBank/DDBJ whole genome shotgun (WGS) entry which is preliminary data.</text>
</comment>
<dbReference type="RefSeq" id="WP_161870052.1">
    <property type="nucleotide sequence ID" value="NZ_MAEI02000001.1"/>
</dbReference>
<sequence length="114" mass="13215">MDKIRKLLAKNEITLMVTDTGSEGFYVPKLRTMFVNQNLSEEKQKQVILHETKHAIDHSDYAALYQSVVQHAKMESEANNFMIDYLIEESGGHFDYTTVVEEFKLGLGWECKLR</sequence>
<name>A0ABV0F5X2_9ENTE</name>
<dbReference type="Gene3D" id="1.10.10.2910">
    <property type="match status" value="1"/>
</dbReference>
<reference evidence="2 3" key="2">
    <citation type="submission" date="2024-02" db="EMBL/GenBank/DDBJ databases">
        <title>The Genome Sequence of Enterococcus diestrammenae JM9A.</title>
        <authorList>
            <person name="Earl A."/>
            <person name="Manson A."/>
            <person name="Gilmore M."/>
            <person name="Sanders J."/>
            <person name="Shea T."/>
            <person name="Howe W."/>
            <person name="Livny J."/>
            <person name="Cuomo C."/>
            <person name="Neafsey D."/>
            <person name="Birren B."/>
        </authorList>
    </citation>
    <scope>NUCLEOTIDE SEQUENCE [LARGE SCALE GENOMIC DNA]</scope>
    <source>
        <strain evidence="2 3">JM9A</strain>
    </source>
</reference>
<reference evidence="3" key="1">
    <citation type="submission" date="2016-06" db="EMBL/GenBank/DDBJ databases">
        <title>Four novel species of enterococci isolated from chicken manure.</title>
        <authorList>
            <person name="Van Tyne D."/>
        </authorList>
    </citation>
    <scope>NUCLEOTIDE SEQUENCE [LARGE SCALE GENOMIC DNA]</scope>
    <source>
        <strain evidence="3">JM9A</strain>
    </source>
</reference>
<keyword evidence="3" id="KW-1185">Reference proteome</keyword>
<organism evidence="2 3">
    <name type="scientific">Enterococcus diestrammenae</name>
    <dbReference type="NCBI Taxonomy" id="1155073"/>
    <lineage>
        <taxon>Bacteria</taxon>
        <taxon>Bacillati</taxon>
        <taxon>Bacillota</taxon>
        <taxon>Bacilli</taxon>
        <taxon>Lactobacillales</taxon>
        <taxon>Enterococcaceae</taxon>
        <taxon>Enterococcus</taxon>
    </lineage>
</organism>
<accession>A0ABV0F5X2</accession>